<evidence type="ECO:0000256" key="1">
    <source>
        <dbReference type="ARBA" id="ARBA00004651"/>
    </source>
</evidence>
<keyword evidence="3" id="KW-1003">Cell membrane</keyword>
<evidence type="ECO:0000256" key="5">
    <source>
        <dbReference type="ARBA" id="ARBA00022989"/>
    </source>
</evidence>
<dbReference type="GO" id="GO:0005886">
    <property type="term" value="C:plasma membrane"/>
    <property type="evidence" value="ECO:0007669"/>
    <property type="project" value="UniProtKB-SubCell"/>
</dbReference>
<evidence type="ECO:0000256" key="7">
    <source>
        <dbReference type="SAM" id="Phobius"/>
    </source>
</evidence>
<name>A0A1G8KQE8_9BACI</name>
<dbReference type="SUPFAM" id="SSF103473">
    <property type="entry name" value="MFS general substrate transporter"/>
    <property type="match status" value="1"/>
</dbReference>
<feature type="transmembrane region" description="Helical" evidence="7">
    <location>
        <begin position="137"/>
        <end position="160"/>
    </location>
</feature>
<dbReference type="RefSeq" id="WP_091277147.1">
    <property type="nucleotide sequence ID" value="NZ_FNDK01000062.1"/>
</dbReference>
<dbReference type="InterPro" id="IPR020846">
    <property type="entry name" value="MFS_dom"/>
</dbReference>
<reference evidence="9 10" key="1">
    <citation type="submission" date="2016-10" db="EMBL/GenBank/DDBJ databases">
        <authorList>
            <person name="de Groot N.N."/>
        </authorList>
    </citation>
    <scope>NUCLEOTIDE SEQUENCE [LARGE SCALE GENOMIC DNA]</scope>
    <source>
        <strain evidence="9 10">DSM 21632</strain>
    </source>
</reference>
<keyword evidence="6 7" id="KW-0472">Membrane</keyword>
<keyword evidence="2" id="KW-0813">Transport</keyword>
<evidence type="ECO:0000256" key="2">
    <source>
        <dbReference type="ARBA" id="ARBA00022448"/>
    </source>
</evidence>
<evidence type="ECO:0000259" key="8">
    <source>
        <dbReference type="PROSITE" id="PS50850"/>
    </source>
</evidence>
<feature type="transmembrane region" description="Helical" evidence="7">
    <location>
        <begin position="342"/>
        <end position="366"/>
    </location>
</feature>
<dbReference type="AlphaFoldDB" id="A0A1G8KQE8"/>
<feature type="transmembrane region" description="Helical" evidence="7">
    <location>
        <begin position="166"/>
        <end position="184"/>
    </location>
</feature>
<evidence type="ECO:0000256" key="6">
    <source>
        <dbReference type="ARBA" id="ARBA00023136"/>
    </source>
</evidence>
<feature type="transmembrane region" description="Helical" evidence="7">
    <location>
        <begin position="104"/>
        <end position="125"/>
    </location>
</feature>
<dbReference type="InterPro" id="IPR050189">
    <property type="entry name" value="MFS_Efflux_Transporters"/>
</dbReference>
<evidence type="ECO:0000256" key="4">
    <source>
        <dbReference type="ARBA" id="ARBA00022692"/>
    </source>
</evidence>
<feature type="non-terminal residue" evidence="9">
    <location>
        <position position="414"/>
    </location>
</feature>
<organism evidence="9 10">
    <name type="scientific">Alteribacillus persepolensis</name>
    <dbReference type="NCBI Taxonomy" id="568899"/>
    <lineage>
        <taxon>Bacteria</taxon>
        <taxon>Bacillati</taxon>
        <taxon>Bacillota</taxon>
        <taxon>Bacilli</taxon>
        <taxon>Bacillales</taxon>
        <taxon>Bacillaceae</taxon>
        <taxon>Alteribacillus</taxon>
    </lineage>
</organism>
<feature type="transmembrane region" description="Helical" evidence="7">
    <location>
        <begin position="42"/>
        <end position="63"/>
    </location>
</feature>
<keyword evidence="4 7" id="KW-0812">Transmembrane</keyword>
<dbReference type="GO" id="GO:0022857">
    <property type="term" value="F:transmembrane transporter activity"/>
    <property type="evidence" value="ECO:0007669"/>
    <property type="project" value="InterPro"/>
</dbReference>
<feature type="transmembrane region" description="Helical" evidence="7">
    <location>
        <begin position="75"/>
        <end position="98"/>
    </location>
</feature>
<feature type="transmembrane region" description="Helical" evidence="7">
    <location>
        <begin position="214"/>
        <end position="236"/>
    </location>
</feature>
<feature type="transmembrane region" description="Helical" evidence="7">
    <location>
        <begin position="248"/>
        <end position="269"/>
    </location>
</feature>
<sequence>MDNKKRWTALWISFFAMSFMFIPYVGYSIITIDLMEEFSINYTQISLIASIAAISAGLTLPFAGHYVDKYGPKKIMLVGIGILAIGQLVFAFAPSFGLLLFSRAILGVGIGLMIIAPYTMALLWFKESNSAGLGLGIMLGTDSIGILMSNYLLAIVLNAISWRMGMFWTSIVLIVLGLFVALSLKNPPIKKGEHPDNTNSLSIRDFINTLTNRNVIGATIYLIGLFSIFSLAVYWIPTILIEERGWSAELSGFISTTFALAGFLGAFLFGIYSDKLKRRKIFITVGNLSGVVIFAIVSYVYSLENYILLAALLPVSGLLGYGGASVAYTIAAESVGDKKAGLANGIVAGAGIFLGTVIIPTILGYVKDITGSYLFGFLSLALFLGIVSILSFLFLRDLKATTPINEGEIKGGKI</sequence>
<protein>
    <submittedName>
        <fullName evidence="9">Sugar phosphate permease</fullName>
    </submittedName>
</protein>
<feature type="transmembrane region" description="Helical" evidence="7">
    <location>
        <begin position="7"/>
        <end position="30"/>
    </location>
</feature>
<keyword evidence="10" id="KW-1185">Reference proteome</keyword>
<dbReference type="STRING" id="568899.SAMN05192534_1621"/>
<dbReference type="Proteomes" id="UP000199163">
    <property type="component" value="Unassembled WGS sequence"/>
</dbReference>
<feature type="transmembrane region" description="Helical" evidence="7">
    <location>
        <begin position="372"/>
        <end position="395"/>
    </location>
</feature>
<dbReference type="Pfam" id="PF07690">
    <property type="entry name" value="MFS_1"/>
    <property type="match status" value="1"/>
</dbReference>
<dbReference type="PROSITE" id="PS50850">
    <property type="entry name" value="MFS"/>
    <property type="match status" value="1"/>
</dbReference>
<dbReference type="OrthoDB" id="9793283at2"/>
<dbReference type="InterPro" id="IPR036259">
    <property type="entry name" value="MFS_trans_sf"/>
</dbReference>
<evidence type="ECO:0000256" key="3">
    <source>
        <dbReference type="ARBA" id="ARBA00022475"/>
    </source>
</evidence>
<dbReference type="Gene3D" id="1.20.1250.20">
    <property type="entry name" value="MFS general substrate transporter like domains"/>
    <property type="match status" value="2"/>
</dbReference>
<dbReference type="EMBL" id="FNDK01000062">
    <property type="protein sequence ID" value="SDI45701.1"/>
    <property type="molecule type" value="Genomic_DNA"/>
</dbReference>
<keyword evidence="5 7" id="KW-1133">Transmembrane helix</keyword>
<dbReference type="PANTHER" id="PTHR43124">
    <property type="entry name" value="PURINE EFFLUX PUMP PBUE"/>
    <property type="match status" value="1"/>
</dbReference>
<dbReference type="PANTHER" id="PTHR43124:SF3">
    <property type="entry name" value="CHLORAMPHENICOL EFFLUX PUMP RV0191"/>
    <property type="match status" value="1"/>
</dbReference>
<proteinExistence type="predicted"/>
<dbReference type="InterPro" id="IPR011701">
    <property type="entry name" value="MFS"/>
</dbReference>
<evidence type="ECO:0000313" key="9">
    <source>
        <dbReference type="EMBL" id="SDI45701.1"/>
    </source>
</evidence>
<gene>
    <name evidence="9" type="ORF">SAMN05192534_1621</name>
</gene>
<feature type="domain" description="Major facilitator superfamily (MFS) profile" evidence="8">
    <location>
        <begin position="6"/>
        <end position="399"/>
    </location>
</feature>
<accession>A0A1G8KQE8</accession>
<comment type="subcellular location">
    <subcellularLocation>
        <location evidence="1">Cell membrane</location>
        <topology evidence="1">Multi-pass membrane protein</topology>
    </subcellularLocation>
</comment>
<evidence type="ECO:0000313" key="10">
    <source>
        <dbReference type="Proteomes" id="UP000199163"/>
    </source>
</evidence>
<feature type="transmembrane region" description="Helical" evidence="7">
    <location>
        <begin position="307"/>
        <end position="330"/>
    </location>
</feature>
<feature type="transmembrane region" description="Helical" evidence="7">
    <location>
        <begin position="281"/>
        <end position="301"/>
    </location>
</feature>